<dbReference type="SMART" id="SM00226">
    <property type="entry name" value="LMWPc"/>
    <property type="match status" value="1"/>
</dbReference>
<dbReference type="SUPFAM" id="SSF52788">
    <property type="entry name" value="Phosphotyrosine protein phosphatases I"/>
    <property type="match status" value="1"/>
</dbReference>
<dbReference type="PANTHER" id="PTHR43428">
    <property type="entry name" value="ARSENATE REDUCTASE"/>
    <property type="match status" value="1"/>
</dbReference>
<protein>
    <recommendedName>
        <fullName evidence="2">Phosphotyrosine protein phosphatase I domain-containing protein</fullName>
    </recommendedName>
</protein>
<organism evidence="3">
    <name type="scientific">marine sediment metagenome</name>
    <dbReference type="NCBI Taxonomy" id="412755"/>
    <lineage>
        <taxon>unclassified sequences</taxon>
        <taxon>metagenomes</taxon>
        <taxon>ecological metagenomes</taxon>
    </lineage>
</organism>
<gene>
    <name evidence="3" type="ORF">S01H1_15020</name>
</gene>
<comment type="caution">
    <text evidence="3">The sequence shown here is derived from an EMBL/GenBank/DDBJ whole genome shotgun (WGS) entry which is preliminary data.</text>
</comment>
<dbReference type="InterPro" id="IPR036196">
    <property type="entry name" value="Ptyr_pPase_sf"/>
</dbReference>
<dbReference type="Gene3D" id="3.40.50.2300">
    <property type="match status" value="1"/>
</dbReference>
<evidence type="ECO:0000256" key="1">
    <source>
        <dbReference type="ARBA" id="ARBA00022849"/>
    </source>
</evidence>
<evidence type="ECO:0000259" key="2">
    <source>
        <dbReference type="SMART" id="SM00226"/>
    </source>
</evidence>
<reference evidence="3" key="1">
    <citation type="journal article" date="2014" name="Front. Microbiol.">
        <title>High frequency of phylogenetically diverse reductive dehalogenase-homologous genes in deep subseafloor sedimentary metagenomes.</title>
        <authorList>
            <person name="Kawai M."/>
            <person name="Futagami T."/>
            <person name="Toyoda A."/>
            <person name="Takaki Y."/>
            <person name="Nishi S."/>
            <person name="Hori S."/>
            <person name="Arai W."/>
            <person name="Tsubouchi T."/>
            <person name="Morono Y."/>
            <person name="Uchiyama I."/>
            <person name="Ito T."/>
            <person name="Fujiyama A."/>
            <person name="Inagaki F."/>
            <person name="Takami H."/>
        </authorList>
    </citation>
    <scope>NUCLEOTIDE SEQUENCE</scope>
    <source>
        <strain evidence="3">Expedition CK06-06</strain>
    </source>
</reference>
<sequence length="95" mass="10980">VMVELGIDISSHRSKRLDEFLDMKFDYVITVCDHAKQTCPFFPGGKGFIHRGFQDPAAFKGSEDEKIAIFRRVRDEIRDWIEETFGGKGERGRLK</sequence>
<evidence type="ECO:0000313" key="3">
    <source>
        <dbReference type="EMBL" id="GAF69945.1"/>
    </source>
</evidence>
<name>X0T1N7_9ZZZZ</name>
<feature type="non-terminal residue" evidence="3">
    <location>
        <position position="1"/>
    </location>
</feature>
<dbReference type="Pfam" id="PF01451">
    <property type="entry name" value="LMWPc"/>
    <property type="match status" value="1"/>
</dbReference>
<proteinExistence type="predicted"/>
<dbReference type="GO" id="GO:0046685">
    <property type="term" value="P:response to arsenic-containing substance"/>
    <property type="evidence" value="ECO:0007669"/>
    <property type="project" value="UniProtKB-KW"/>
</dbReference>
<dbReference type="CDD" id="cd16345">
    <property type="entry name" value="LMWP_ArsC"/>
    <property type="match status" value="1"/>
</dbReference>
<keyword evidence="1" id="KW-0059">Arsenical resistance</keyword>
<dbReference type="PANTHER" id="PTHR43428:SF1">
    <property type="entry name" value="ARSENATE REDUCTASE"/>
    <property type="match status" value="1"/>
</dbReference>
<feature type="domain" description="Phosphotyrosine protein phosphatase I" evidence="2">
    <location>
        <begin position="1"/>
        <end position="87"/>
    </location>
</feature>
<accession>X0T1N7</accession>
<dbReference type="AlphaFoldDB" id="X0T1N7"/>
<dbReference type="InterPro" id="IPR023485">
    <property type="entry name" value="Ptyr_pPase"/>
</dbReference>
<dbReference type="EMBL" id="BARS01007836">
    <property type="protein sequence ID" value="GAF69945.1"/>
    <property type="molecule type" value="Genomic_DNA"/>
</dbReference>